<evidence type="ECO:0000313" key="1">
    <source>
        <dbReference type="EMBL" id="KAI3786125.1"/>
    </source>
</evidence>
<keyword evidence="2" id="KW-1185">Reference proteome</keyword>
<protein>
    <submittedName>
        <fullName evidence="1">Uncharacterized protein</fullName>
    </submittedName>
</protein>
<gene>
    <name evidence="1" type="ORF">L1987_45255</name>
</gene>
<proteinExistence type="predicted"/>
<comment type="caution">
    <text evidence="1">The sequence shown here is derived from an EMBL/GenBank/DDBJ whole genome shotgun (WGS) entry which is preliminary data.</text>
</comment>
<dbReference type="EMBL" id="CM042031">
    <property type="protein sequence ID" value="KAI3786125.1"/>
    <property type="molecule type" value="Genomic_DNA"/>
</dbReference>
<sequence length="78" mass="8668">MDALRTNAQTMKAMQRAKYGLNEALSTPIGVAADSYECPTTGWVTNEKNEDELGIASFIDDEDDFTDSAYPNLAMQWK</sequence>
<dbReference type="Proteomes" id="UP001056120">
    <property type="component" value="Linkage Group LG14"/>
</dbReference>
<name>A0ACB9GT19_9ASTR</name>
<reference evidence="1 2" key="2">
    <citation type="journal article" date="2022" name="Mol. Ecol. Resour.">
        <title>The genomes of chicory, endive, great burdock and yacon provide insights into Asteraceae paleo-polyploidization history and plant inulin production.</title>
        <authorList>
            <person name="Fan W."/>
            <person name="Wang S."/>
            <person name="Wang H."/>
            <person name="Wang A."/>
            <person name="Jiang F."/>
            <person name="Liu H."/>
            <person name="Zhao H."/>
            <person name="Xu D."/>
            <person name="Zhang Y."/>
        </authorList>
    </citation>
    <scope>NUCLEOTIDE SEQUENCE [LARGE SCALE GENOMIC DNA]</scope>
    <source>
        <strain evidence="2">cv. Yunnan</strain>
        <tissue evidence="1">Leaves</tissue>
    </source>
</reference>
<accession>A0ACB9GT19</accession>
<organism evidence="1 2">
    <name type="scientific">Smallanthus sonchifolius</name>
    <dbReference type="NCBI Taxonomy" id="185202"/>
    <lineage>
        <taxon>Eukaryota</taxon>
        <taxon>Viridiplantae</taxon>
        <taxon>Streptophyta</taxon>
        <taxon>Embryophyta</taxon>
        <taxon>Tracheophyta</taxon>
        <taxon>Spermatophyta</taxon>
        <taxon>Magnoliopsida</taxon>
        <taxon>eudicotyledons</taxon>
        <taxon>Gunneridae</taxon>
        <taxon>Pentapetalae</taxon>
        <taxon>asterids</taxon>
        <taxon>campanulids</taxon>
        <taxon>Asterales</taxon>
        <taxon>Asteraceae</taxon>
        <taxon>Asteroideae</taxon>
        <taxon>Heliantheae alliance</taxon>
        <taxon>Millerieae</taxon>
        <taxon>Smallanthus</taxon>
    </lineage>
</organism>
<reference evidence="2" key="1">
    <citation type="journal article" date="2022" name="Mol. Ecol. Resour.">
        <title>The genomes of chicory, endive, great burdock and yacon provide insights into Asteraceae palaeo-polyploidization history and plant inulin production.</title>
        <authorList>
            <person name="Fan W."/>
            <person name="Wang S."/>
            <person name="Wang H."/>
            <person name="Wang A."/>
            <person name="Jiang F."/>
            <person name="Liu H."/>
            <person name="Zhao H."/>
            <person name="Xu D."/>
            <person name="Zhang Y."/>
        </authorList>
    </citation>
    <scope>NUCLEOTIDE SEQUENCE [LARGE SCALE GENOMIC DNA]</scope>
    <source>
        <strain evidence="2">cv. Yunnan</strain>
    </source>
</reference>
<evidence type="ECO:0000313" key="2">
    <source>
        <dbReference type="Proteomes" id="UP001056120"/>
    </source>
</evidence>